<comment type="similarity">
    <text evidence="3">Belongs to the PTH2 family.</text>
</comment>
<dbReference type="Gene3D" id="3.40.1490.10">
    <property type="entry name" value="Bit1"/>
    <property type="match status" value="1"/>
</dbReference>
<comment type="catalytic activity">
    <reaction evidence="4">
        <text>an N-acyl-L-alpha-aminoacyl-tRNA + H2O = an N-acyl-L-amino acid + a tRNA + H(+)</text>
        <dbReference type="Rhea" id="RHEA:54448"/>
        <dbReference type="Rhea" id="RHEA-COMP:10123"/>
        <dbReference type="Rhea" id="RHEA-COMP:13883"/>
        <dbReference type="ChEBI" id="CHEBI:15377"/>
        <dbReference type="ChEBI" id="CHEBI:15378"/>
        <dbReference type="ChEBI" id="CHEBI:59874"/>
        <dbReference type="ChEBI" id="CHEBI:78442"/>
        <dbReference type="ChEBI" id="CHEBI:138191"/>
        <dbReference type="EC" id="3.1.1.29"/>
    </reaction>
</comment>
<dbReference type="PANTHER" id="PTHR12649:SF11">
    <property type="entry name" value="PEPTIDYL-TRNA HYDROLASE 2, MITOCHONDRIAL"/>
    <property type="match status" value="1"/>
</dbReference>
<proteinExistence type="inferred from homology"/>
<dbReference type="GO" id="GO:0005829">
    <property type="term" value="C:cytosol"/>
    <property type="evidence" value="ECO:0007669"/>
    <property type="project" value="TreeGrafter"/>
</dbReference>
<dbReference type="InterPro" id="IPR023476">
    <property type="entry name" value="Pep_tRNA_hydro_II_dom_sf"/>
</dbReference>
<dbReference type="AlphaFoldDB" id="A0A8S3DT34"/>
<dbReference type="InterPro" id="IPR002833">
    <property type="entry name" value="PTH2"/>
</dbReference>
<evidence type="ECO:0000313" key="7">
    <source>
        <dbReference type="Proteomes" id="UP000681967"/>
    </source>
</evidence>
<feature type="region of interest" description="Disordered" evidence="5">
    <location>
        <begin position="62"/>
        <end position="98"/>
    </location>
</feature>
<dbReference type="GO" id="GO:0004045">
    <property type="term" value="F:peptidyl-tRNA hydrolase activity"/>
    <property type="evidence" value="ECO:0007669"/>
    <property type="project" value="UniProtKB-EC"/>
</dbReference>
<keyword evidence="2" id="KW-0378">Hydrolase</keyword>
<dbReference type="PANTHER" id="PTHR12649">
    <property type="entry name" value="PEPTIDYL-TRNA HYDROLASE 2"/>
    <property type="match status" value="1"/>
</dbReference>
<dbReference type="Pfam" id="PF01981">
    <property type="entry name" value="PTH2"/>
    <property type="match status" value="1"/>
</dbReference>
<evidence type="ECO:0000256" key="4">
    <source>
        <dbReference type="ARBA" id="ARBA00048707"/>
    </source>
</evidence>
<evidence type="ECO:0000256" key="5">
    <source>
        <dbReference type="SAM" id="MobiDB-lite"/>
    </source>
</evidence>
<comment type="caution">
    <text evidence="6">The sequence shown here is derived from an EMBL/GenBank/DDBJ whole genome shotgun (WGS) entry which is preliminary data.</text>
</comment>
<evidence type="ECO:0000256" key="2">
    <source>
        <dbReference type="ARBA" id="ARBA00022801"/>
    </source>
</evidence>
<reference evidence="6" key="1">
    <citation type="submission" date="2021-02" db="EMBL/GenBank/DDBJ databases">
        <authorList>
            <person name="Nowell W R."/>
        </authorList>
    </citation>
    <scope>NUCLEOTIDE SEQUENCE</scope>
</reference>
<feature type="non-terminal residue" evidence="6">
    <location>
        <position position="1"/>
    </location>
</feature>
<dbReference type="SUPFAM" id="SSF102462">
    <property type="entry name" value="Peptidyl-tRNA hydrolase II"/>
    <property type="match status" value="1"/>
</dbReference>
<organism evidence="6 7">
    <name type="scientific">Rotaria magnacalcarata</name>
    <dbReference type="NCBI Taxonomy" id="392030"/>
    <lineage>
        <taxon>Eukaryota</taxon>
        <taxon>Metazoa</taxon>
        <taxon>Spiralia</taxon>
        <taxon>Gnathifera</taxon>
        <taxon>Rotifera</taxon>
        <taxon>Eurotatoria</taxon>
        <taxon>Bdelloidea</taxon>
        <taxon>Philodinida</taxon>
        <taxon>Philodinidae</taxon>
        <taxon>Rotaria</taxon>
    </lineage>
</organism>
<accession>A0A8S3DT34</accession>
<dbReference type="EMBL" id="CAJOBH010223546">
    <property type="protein sequence ID" value="CAF5038945.1"/>
    <property type="molecule type" value="Genomic_DNA"/>
</dbReference>
<gene>
    <name evidence="6" type="ORF">BYL167_LOCUS56705</name>
</gene>
<sequence length="98" mass="10645">EELLDIQQRVSVNKAVVTSIIRDAGRTEIASGSITCLGLFGNDSQLDSITRHLKLMNDCLKCSGTNSQQQKTKKKKQDREASSSPPPPTNSDDGSNIQ</sequence>
<protein>
    <recommendedName>
        <fullName evidence="1">peptidyl-tRNA hydrolase</fullName>
        <ecNumber evidence="1">3.1.1.29</ecNumber>
    </recommendedName>
</protein>
<name>A0A8S3DT34_9BILA</name>
<dbReference type="EC" id="3.1.1.29" evidence="1"/>
<evidence type="ECO:0000313" key="6">
    <source>
        <dbReference type="EMBL" id="CAF5038945.1"/>
    </source>
</evidence>
<dbReference type="Proteomes" id="UP000681967">
    <property type="component" value="Unassembled WGS sequence"/>
</dbReference>
<evidence type="ECO:0000256" key="1">
    <source>
        <dbReference type="ARBA" id="ARBA00013260"/>
    </source>
</evidence>
<evidence type="ECO:0000256" key="3">
    <source>
        <dbReference type="ARBA" id="ARBA00038050"/>
    </source>
</evidence>